<proteinExistence type="predicted"/>
<evidence type="ECO:0000313" key="2">
    <source>
        <dbReference type="EMBL" id="ATW25555.1"/>
    </source>
</evidence>
<dbReference type="EMBL" id="CP017634">
    <property type="protein sequence ID" value="ATW25555.1"/>
    <property type="molecule type" value="Genomic_DNA"/>
</dbReference>
<dbReference type="SUPFAM" id="SSF55383">
    <property type="entry name" value="Copper amine oxidase, domain N"/>
    <property type="match status" value="1"/>
</dbReference>
<evidence type="ECO:0000259" key="1">
    <source>
        <dbReference type="Pfam" id="PF07833"/>
    </source>
</evidence>
<gene>
    <name evidence="2" type="ORF">DCMF_13020</name>
</gene>
<keyword evidence="3" id="KW-1185">Reference proteome</keyword>
<dbReference type="RefSeq" id="WP_148134812.1">
    <property type="nucleotide sequence ID" value="NZ_CP017634.1"/>
</dbReference>
<evidence type="ECO:0000313" key="3">
    <source>
        <dbReference type="Proteomes" id="UP000323521"/>
    </source>
</evidence>
<feature type="domain" description="Copper amine oxidase-like N-terminal" evidence="1">
    <location>
        <begin position="62"/>
        <end position="176"/>
    </location>
</feature>
<dbReference type="Pfam" id="PF07833">
    <property type="entry name" value="Cu_amine_oxidN1"/>
    <property type="match status" value="1"/>
</dbReference>
<dbReference type="InterPro" id="IPR036582">
    <property type="entry name" value="Mao_N_sf"/>
</dbReference>
<dbReference type="Gene3D" id="3.30.457.10">
    <property type="entry name" value="Copper amine oxidase-like, N-terminal domain"/>
    <property type="match status" value="1"/>
</dbReference>
<dbReference type="KEGG" id="fwa:DCMF_13020"/>
<protein>
    <recommendedName>
        <fullName evidence="1">Copper amine oxidase-like N-terminal domain-containing protein</fullName>
    </recommendedName>
</protein>
<dbReference type="InterPro" id="IPR012854">
    <property type="entry name" value="Cu_amine_oxidase-like_N"/>
</dbReference>
<name>A0A3G1KTS2_FORW1</name>
<reference evidence="2 3" key="1">
    <citation type="submission" date="2016-10" db="EMBL/GenBank/DDBJ databases">
        <title>Complete Genome Sequence of Peptococcaceae strain DCMF.</title>
        <authorList>
            <person name="Edwards R.J."/>
            <person name="Holland S.I."/>
            <person name="Deshpande N.P."/>
            <person name="Wong Y.K."/>
            <person name="Ertan H."/>
            <person name="Manefield M."/>
            <person name="Russell T.L."/>
            <person name="Lee M.J."/>
        </authorList>
    </citation>
    <scope>NUCLEOTIDE SEQUENCE [LARGE SCALE GENOMIC DNA]</scope>
    <source>
        <strain evidence="2 3">DCMF</strain>
    </source>
</reference>
<organism evidence="2 3">
    <name type="scientific">Formimonas warabiya</name>
    <dbReference type="NCBI Taxonomy" id="1761012"/>
    <lineage>
        <taxon>Bacteria</taxon>
        <taxon>Bacillati</taxon>
        <taxon>Bacillota</taxon>
        <taxon>Clostridia</taxon>
        <taxon>Eubacteriales</taxon>
        <taxon>Peptococcaceae</taxon>
        <taxon>Candidatus Formimonas</taxon>
    </lineage>
</organism>
<dbReference type="AlphaFoldDB" id="A0A3G1KTS2"/>
<sequence length="314" mass="36476">MPKQKNDIKKMFSRRVFNTNLYLFYKGGILIIKKLLSLILVLGITFIFSSYAYATQDIKITIDGKQLTFFSGEAKPIESNGKVLIPMRKIFEALDFYVQYDSSTQSIETQHISGKLPTCLEMQIGNKEALVNRSYTVNLDVAPQFINEVTYVPLRFVAEIAYANVNWNSITRTVEITKQNIIKLDQYVDENIPKEVQIGEHTLIIDKARMDYIGISSDYYSRYPYIYIYINDQEDIDFLVNANEEERDAIWEVLGQMAYECGKYYNCNATIVVWSDKYGTKSDDDDYFFYDDVLSVTYTAKDGMISAYWYDLKQ</sequence>
<dbReference type="OrthoDB" id="9779128at2"/>
<accession>A0A3G1KTS2</accession>
<dbReference type="Proteomes" id="UP000323521">
    <property type="component" value="Chromosome"/>
</dbReference>